<evidence type="ECO:0000313" key="2">
    <source>
        <dbReference type="EMBL" id="JAD24564.1"/>
    </source>
</evidence>
<protein>
    <submittedName>
        <fullName evidence="2">Uncharacterized protein</fullName>
    </submittedName>
</protein>
<reference evidence="2" key="1">
    <citation type="submission" date="2014-09" db="EMBL/GenBank/DDBJ databases">
        <authorList>
            <person name="Magalhaes I.L.F."/>
            <person name="Oliveira U."/>
            <person name="Santos F.R."/>
            <person name="Vidigal T.H.D.A."/>
            <person name="Brescovit A.D."/>
            <person name="Santos A.J."/>
        </authorList>
    </citation>
    <scope>NUCLEOTIDE SEQUENCE</scope>
    <source>
        <tissue evidence="2">Shoot tissue taken approximately 20 cm above the soil surface</tissue>
    </source>
</reference>
<accession>A0A0A8YEJ3</accession>
<dbReference type="EMBL" id="GBRH01273331">
    <property type="protein sequence ID" value="JAD24564.1"/>
    <property type="molecule type" value="Transcribed_RNA"/>
</dbReference>
<evidence type="ECO:0000256" key="1">
    <source>
        <dbReference type="SAM" id="MobiDB-lite"/>
    </source>
</evidence>
<proteinExistence type="predicted"/>
<dbReference type="AlphaFoldDB" id="A0A0A8YEJ3"/>
<feature type="region of interest" description="Disordered" evidence="1">
    <location>
        <begin position="1"/>
        <end position="23"/>
    </location>
</feature>
<name>A0A0A8YEJ3_ARUDO</name>
<feature type="compositionally biased region" description="Basic and acidic residues" evidence="1">
    <location>
        <begin position="13"/>
        <end position="22"/>
    </location>
</feature>
<organism evidence="2">
    <name type="scientific">Arundo donax</name>
    <name type="common">Giant reed</name>
    <name type="synonym">Donax arundinaceus</name>
    <dbReference type="NCBI Taxonomy" id="35708"/>
    <lineage>
        <taxon>Eukaryota</taxon>
        <taxon>Viridiplantae</taxon>
        <taxon>Streptophyta</taxon>
        <taxon>Embryophyta</taxon>
        <taxon>Tracheophyta</taxon>
        <taxon>Spermatophyta</taxon>
        <taxon>Magnoliopsida</taxon>
        <taxon>Liliopsida</taxon>
        <taxon>Poales</taxon>
        <taxon>Poaceae</taxon>
        <taxon>PACMAD clade</taxon>
        <taxon>Arundinoideae</taxon>
        <taxon>Arundineae</taxon>
        <taxon>Arundo</taxon>
    </lineage>
</organism>
<sequence>MTCLCPTQQHQGPRQDSKRTTEPHPLNVSLTLALALFITLVSKSYKEWIKYTFIYTIEHRLRLHMINEGRVSMHL</sequence>
<feature type="compositionally biased region" description="Polar residues" evidence="1">
    <location>
        <begin position="1"/>
        <end position="12"/>
    </location>
</feature>
<reference evidence="2" key="2">
    <citation type="journal article" date="2015" name="Data Brief">
        <title>Shoot transcriptome of the giant reed, Arundo donax.</title>
        <authorList>
            <person name="Barrero R.A."/>
            <person name="Guerrero F.D."/>
            <person name="Moolhuijzen P."/>
            <person name="Goolsby J.A."/>
            <person name="Tidwell J."/>
            <person name="Bellgard S.E."/>
            <person name="Bellgard M.I."/>
        </authorList>
    </citation>
    <scope>NUCLEOTIDE SEQUENCE</scope>
    <source>
        <tissue evidence="2">Shoot tissue taken approximately 20 cm above the soil surface</tissue>
    </source>
</reference>